<protein>
    <recommendedName>
        <fullName evidence="1">Glycosyl transferase family 1 domain-containing protein</fullName>
    </recommendedName>
</protein>
<dbReference type="Pfam" id="PF00534">
    <property type="entry name" value="Glycos_transf_1"/>
    <property type="match status" value="1"/>
</dbReference>
<dbReference type="SUPFAM" id="SSF53756">
    <property type="entry name" value="UDP-Glycosyltransferase/glycogen phosphorylase"/>
    <property type="match status" value="1"/>
</dbReference>
<dbReference type="GO" id="GO:0016757">
    <property type="term" value="F:glycosyltransferase activity"/>
    <property type="evidence" value="ECO:0007669"/>
    <property type="project" value="InterPro"/>
</dbReference>
<dbReference type="PANTHER" id="PTHR12526">
    <property type="entry name" value="GLYCOSYLTRANSFERASE"/>
    <property type="match status" value="1"/>
</dbReference>
<dbReference type="EMBL" id="MFAT01000032">
    <property type="protein sequence ID" value="OGD86267.1"/>
    <property type="molecule type" value="Genomic_DNA"/>
</dbReference>
<evidence type="ECO:0000259" key="1">
    <source>
        <dbReference type="Pfam" id="PF00534"/>
    </source>
</evidence>
<dbReference type="Gene3D" id="3.40.50.2000">
    <property type="entry name" value="Glycogen Phosphorylase B"/>
    <property type="match status" value="2"/>
</dbReference>
<dbReference type="InterPro" id="IPR001296">
    <property type="entry name" value="Glyco_trans_1"/>
</dbReference>
<sequence>MKKTDRAVLYFGSYDPEYSRNRIIKKGLTANKLEVFEAIATGLLPARYLELTRQFLKYKDRIGSIIVGFPGHYDVPLAYILGKLFGKKVFYDIFASTYETYVLDREVISKKSFRSKFFYFIDWLGLKLADYIIVDTIAHGKFYTQLYGLKPKKQIVIYVGSDTNYFYPRKVKEETDVLFYGSYQPLQGVEVIIKAASKLPDIKFKLIGEGQTKKSAQKLANRLKLTNVQFINWLPLNELAKEISKAKVILGIFGKSQKAQSVIPNKVYDALASRKAVITTETQATKEIFLNNKNIIVVTQANSNFLTASVLHLINNNNLRKSISSNGYQLFKERFLPEKVVLNLTKLLVNEQS</sequence>
<organism evidence="2 3">
    <name type="scientific">Candidatus Curtissbacteria bacterium RBG_13_35_7</name>
    <dbReference type="NCBI Taxonomy" id="1797705"/>
    <lineage>
        <taxon>Bacteria</taxon>
        <taxon>Candidatus Curtissiibacteriota</taxon>
    </lineage>
</organism>
<feature type="domain" description="Glycosyl transferase family 1" evidence="1">
    <location>
        <begin position="169"/>
        <end position="329"/>
    </location>
</feature>
<dbReference type="AlphaFoldDB" id="A0A1F5G355"/>
<evidence type="ECO:0000313" key="2">
    <source>
        <dbReference type="EMBL" id="OGD86267.1"/>
    </source>
</evidence>
<accession>A0A1F5G355</accession>
<name>A0A1F5G355_9BACT</name>
<gene>
    <name evidence="2" type="ORF">A2164_03780</name>
</gene>
<comment type="caution">
    <text evidence="2">The sequence shown here is derived from an EMBL/GenBank/DDBJ whole genome shotgun (WGS) entry which is preliminary data.</text>
</comment>
<dbReference type="Proteomes" id="UP000176317">
    <property type="component" value="Unassembled WGS sequence"/>
</dbReference>
<evidence type="ECO:0000313" key="3">
    <source>
        <dbReference type="Proteomes" id="UP000176317"/>
    </source>
</evidence>
<reference evidence="2 3" key="1">
    <citation type="journal article" date="2016" name="Nat. Commun.">
        <title>Thousands of microbial genomes shed light on interconnected biogeochemical processes in an aquifer system.</title>
        <authorList>
            <person name="Anantharaman K."/>
            <person name="Brown C.T."/>
            <person name="Hug L.A."/>
            <person name="Sharon I."/>
            <person name="Castelle C.J."/>
            <person name="Probst A.J."/>
            <person name="Thomas B.C."/>
            <person name="Singh A."/>
            <person name="Wilkins M.J."/>
            <person name="Karaoz U."/>
            <person name="Brodie E.L."/>
            <person name="Williams K.H."/>
            <person name="Hubbard S.S."/>
            <person name="Banfield J.F."/>
        </authorList>
    </citation>
    <scope>NUCLEOTIDE SEQUENCE [LARGE SCALE GENOMIC DNA]</scope>
</reference>
<proteinExistence type="predicted"/>